<dbReference type="InterPro" id="IPR036942">
    <property type="entry name" value="Beta-barrel_TonB_sf"/>
</dbReference>
<dbReference type="InterPro" id="IPR037066">
    <property type="entry name" value="Plug_dom_sf"/>
</dbReference>
<dbReference type="AlphaFoldDB" id="A0A917HB83"/>
<dbReference type="Gene3D" id="2.170.130.10">
    <property type="entry name" value="TonB-dependent receptor, plug domain"/>
    <property type="match status" value="1"/>
</dbReference>
<dbReference type="Gene3D" id="2.60.40.1120">
    <property type="entry name" value="Carboxypeptidase-like, regulatory domain"/>
    <property type="match status" value="1"/>
</dbReference>
<keyword evidence="4 8" id="KW-0812">Transmembrane</keyword>
<dbReference type="SUPFAM" id="SSF56935">
    <property type="entry name" value="Porins"/>
    <property type="match status" value="1"/>
</dbReference>
<keyword evidence="7 8" id="KW-0998">Cell outer membrane</keyword>
<evidence type="ECO:0000256" key="10">
    <source>
        <dbReference type="SAM" id="SignalP"/>
    </source>
</evidence>
<evidence type="ECO:0000256" key="7">
    <source>
        <dbReference type="ARBA" id="ARBA00023237"/>
    </source>
</evidence>
<dbReference type="InterPro" id="IPR012910">
    <property type="entry name" value="Plug_dom"/>
</dbReference>
<accession>A0A917HB83</accession>
<dbReference type="GO" id="GO:0009279">
    <property type="term" value="C:cell outer membrane"/>
    <property type="evidence" value="ECO:0007669"/>
    <property type="project" value="UniProtKB-SubCell"/>
</dbReference>
<dbReference type="InterPro" id="IPR023997">
    <property type="entry name" value="TonB-dep_OMP_SusC/RagA_CS"/>
</dbReference>
<dbReference type="InterPro" id="IPR023996">
    <property type="entry name" value="TonB-dep_OMP_SusC/RagA"/>
</dbReference>
<feature type="signal peptide" evidence="10">
    <location>
        <begin position="1"/>
        <end position="28"/>
    </location>
</feature>
<comment type="caution">
    <text evidence="13">The sequence shown here is derived from an EMBL/GenBank/DDBJ whole genome shotgun (WGS) entry which is preliminary data.</text>
</comment>
<dbReference type="InterPro" id="IPR000531">
    <property type="entry name" value="Beta-barrel_TonB"/>
</dbReference>
<dbReference type="Pfam" id="PF00593">
    <property type="entry name" value="TonB_dep_Rec_b-barrel"/>
    <property type="match status" value="1"/>
</dbReference>
<keyword evidence="3 8" id="KW-1134">Transmembrane beta strand</keyword>
<comment type="similarity">
    <text evidence="8 9">Belongs to the TonB-dependent receptor family.</text>
</comment>
<feature type="chain" id="PRO_5037410439" evidence="10">
    <location>
        <begin position="29"/>
        <end position="1058"/>
    </location>
</feature>
<dbReference type="SUPFAM" id="SSF49464">
    <property type="entry name" value="Carboxypeptidase regulatory domain-like"/>
    <property type="match status" value="1"/>
</dbReference>
<name>A0A917HB83_9SPHI</name>
<dbReference type="Pfam" id="PF07715">
    <property type="entry name" value="Plug"/>
    <property type="match status" value="1"/>
</dbReference>
<dbReference type="Proteomes" id="UP000660862">
    <property type="component" value="Unassembled WGS sequence"/>
</dbReference>
<keyword evidence="14" id="KW-1185">Reference proteome</keyword>
<keyword evidence="10" id="KW-0732">Signal</keyword>
<evidence type="ECO:0000256" key="3">
    <source>
        <dbReference type="ARBA" id="ARBA00022452"/>
    </source>
</evidence>
<evidence type="ECO:0000256" key="9">
    <source>
        <dbReference type="RuleBase" id="RU003357"/>
    </source>
</evidence>
<comment type="subcellular location">
    <subcellularLocation>
        <location evidence="1 8">Cell outer membrane</location>
        <topology evidence="1 8">Multi-pass membrane protein</topology>
    </subcellularLocation>
</comment>
<evidence type="ECO:0000256" key="2">
    <source>
        <dbReference type="ARBA" id="ARBA00022448"/>
    </source>
</evidence>
<organism evidence="13 14">
    <name type="scientific">Parapedobacter pyrenivorans</name>
    <dbReference type="NCBI Taxonomy" id="1305674"/>
    <lineage>
        <taxon>Bacteria</taxon>
        <taxon>Pseudomonadati</taxon>
        <taxon>Bacteroidota</taxon>
        <taxon>Sphingobacteriia</taxon>
        <taxon>Sphingobacteriales</taxon>
        <taxon>Sphingobacteriaceae</taxon>
        <taxon>Parapedobacter</taxon>
    </lineage>
</organism>
<dbReference type="InterPro" id="IPR039426">
    <property type="entry name" value="TonB-dep_rcpt-like"/>
</dbReference>
<evidence type="ECO:0000259" key="11">
    <source>
        <dbReference type="Pfam" id="PF00593"/>
    </source>
</evidence>
<feature type="domain" description="TonB-dependent receptor plug" evidence="12">
    <location>
        <begin position="122"/>
        <end position="229"/>
    </location>
</feature>
<keyword evidence="2 8" id="KW-0813">Transport</keyword>
<evidence type="ECO:0000256" key="5">
    <source>
        <dbReference type="ARBA" id="ARBA00023077"/>
    </source>
</evidence>
<keyword evidence="6 8" id="KW-0472">Membrane</keyword>
<evidence type="ECO:0000313" key="14">
    <source>
        <dbReference type="Proteomes" id="UP000660862"/>
    </source>
</evidence>
<dbReference type="EMBL" id="BMER01000001">
    <property type="protein sequence ID" value="GGG73314.1"/>
    <property type="molecule type" value="Genomic_DNA"/>
</dbReference>
<evidence type="ECO:0000259" key="12">
    <source>
        <dbReference type="Pfam" id="PF07715"/>
    </source>
</evidence>
<sequence>MVKNRLGPLHVIALLITALTFFSTRSFAQTTIKGNVIGKDGAALSGVTVKWKNANASTLSDANGNFSIIKQGGNRWLVFSYTGMDSKEVDTEGKDDLRVVLDYLEQKLDEVLVVGYSTQSRDKTTTAISKIDTKVLENVPFSNAASALQGAVSGVQVQTTHGQPGAAPKVIVRGGTSINNPGGAQPLYIVDGVIRSSLTDVNAQDIASINVLKDAASTAIYGARGSNGVVIVETVKAKAGSVNVSYNYSHTISNPSKLYEFASAEEYISLNRTGLILKDKYTPNSSAKLALPNGYGTGNDLTKNTAFTPQYLTDENRHKLNEGWQSMVDPTDPSKTIIFKETDFQDVLYRTAQTANHHVSLMGGSESAKFNASIGYLQNEGAVITTEYDRLSLNLGGEISLSDRLKFHANSMYTNSSDNAPYNYTAIFYRSVGLPPTTKYTFEDGTLAPGQGRTIGNMAYYMNNDFNQNTNEKLSVSAGADWKIIDGLNFRPRLSLFRTSDEAYSFIPAYWDGPTRLVNTRTATGIYSKSTVRQADLLLQYNKGFLAHNFDVTAGFSYFNENRSGMSATGRDAATDLIPTLNASATPQAVSGTITEFLMLSYFGSLNYDFDNKYLITLNARYDGASNLGTDNRWGFFPGISVGWNMHNEEFWKSSSLADLLRLKLRGSYGVNGNISGLGWYQAQGVYAVQGRYGGQPSIQNTVLANNELQWERSKTLNGGIDLGLFNDRITLIADIYRRITDNLITNLTLPPSTGFTSIATNFGSLENRGIELELSADILPVNSEVKWRASFLASKTKHKILKLPENGIENNRVGGVNIWDPEKGDYGWFGGLQEGGRIGDFYSHKQVSIYPTDEEAALGPVNTFITGNDKTSYGGYIELLDVDGNGLIDAYDQVYMGNPYPVWNGGFSSTVAYKNFEFYLRLDYTTGHTIYNYPQLFFDRNGQGDVNTSKEMAAHSWKQQGDITHMPVYIPQGPWLAIYSRYYEKGDFLNIREVTLNYNIGRIALNRININNVRIYVTGNNLHYFTKYKGVNPEEGGQDNGRYPIPRNFIMGLKITL</sequence>
<proteinExistence type="inferred from homology"/>
<protein>
    <submittedName>
        <fullName evidence="13">SusC/RagA family TonB-linked outer membrane protein</fullName>
    </submittedName>
</protein>
<dbReference type="RefSeq" id="WP_188503978.1">
    <property type="nucleotide sequence ID" value="NZ_BMER01000001.1"/>
</dbReference>
<evidence type="ECO:0000256" key="6">
    <source>
        <dbReference type="ARBA" id="ARBA00023136"/>
    </source>
</evidence>
<keyword evidence="5 9" id="KW-0798">TonB box</keyword>
<gene>
    <name evidence="13" type="ORF">GCM10007415_00850</name>
</gene>
<dbReference type="NCBIfam" id="TIGR04057">
    <property type="entry name" value="SusC_RagA_signa"/>
    <property type="match status" value="1"/>
</dbReference>
<evidence type="ECO:0000256" key="4">
    <source>
        <dbReference type="ARBA" id="ARBA00022692"/>
    </source>
</evidence>
<evidence type="ECO:0000256" key="1">
    <source>
        <dbReference type="ARBA" id="ARBA00004571"/>
    </source>
</evidence>
<feature type="domain" description="TonB-dependent receptor-like beta-barrel" evidence="11">
    <location>
        <begin position="424"/>
        <end position="794"/>
    </location>
</feature>
<dbReference type="PROSITE" id="PS52016">
    <property type="entry name" value="TONB_DEPENDENT_REC_3"/>
    <property type="match status" value="1"/>
</dbReference>
<reference evidence="13" key="2">
    <citation type="submission" date="2020-09" db="EMBL/GenBank/DDBJ databases">
        <authorList>
            <person name="Sun Q."/>
            <person name="Zhou Y."/>
        </authorList>
    </citation>
    <scope>NUCLEOTIDE SEQUENCE</scope>
    <source>
        <strain evidence="13">CGMCC 1.12195</strain>
    </source>
</reference>
<dbReference type="Gene3D" id="2.40.170.20">
    <property type="entry name" value="TonB-dependent receptor, beta-barrel domain"/>
    <property type="match status" value="1"/>
</dbReference>
<reference evidence="13" key="1">
    <citation type="journal article" date="2014" name="Int. J. Syst. Evol. Microbiol.">
        <title>Complete genome sequence of Corynebacterium casei LMG S-19264T (=DSM 44701T), isolated from a smear-ripened cheese.</title>
        <authorList>
            <consortium name="US DOE Joint Genome Institute (JGI-PGF)"/>
            <person name="Walter F."/>
            <person name="Albersmeier A."/>
            <person name="Kalinowski J."/>
            <person name="Ruckert C."/>
        </authorList>
    </citation>
    <scope>NUCLEOTIDE SEQUENCE</scope>
    <source>
        <strain evidence="13">CGMCC 1.12195</strain>
    </source>
</reference>
<dbReference type="Pfam" id="PF13715">
    <property type="entry name" value="CarbopepD_reg_2"/>
    <property type="match status" value="1"/>
</dbReference>
<dbReference type="InterPro" id="IPR008969">
    <property type="entry name" value="CarboxyPept-like_regulatory"/>
</dbReference>
<dbReference type="NCBIfam" id="TIGR04056">
    <property type="entry name" value="OMP_RagA_SusC"/>
    <property type="match status" value="1"/>
</dbReference>
<evidence type="ECO:0000313" key="13">
    <source>
        <dbReference type="EMBL" id="GGG73314.1"/>
    </source>
</evidence>
<evidence type="ECO:0000256" key="8">
    <source>
        <dbReference type="PROSITE-ProRule" id="PRU01360"/>
    </source>
</evidence>